<dbReference type="InterPro" id="IPR019342">
    <property type="entry name" value="NADH_UbQ_OxRdtase_FeS-su5"/>
</dbReference>
<organism evidence="13 14">
    <name type="scientific">Meganyctiphanes norvegica</name>
    <name type="common">Northern krill</name>
    <name type="synonym">Thysanopoda norvegica</name>
    <dbReference type="NCBI Taxonomy" id="48144"/>
    <lineage>
        <taxon>Eukaryota</taxon>
        <taxon>Metazoa</taxon>
        <taxon>Ecdysozoa</taxon>
        <taxon>Arthropoda</taxon>
        <taxon>Crustacea</taxon>
        <taxon>Multicrustacea</taxon>
        <taxon>Malacostraca</taxon>
        <taxon>Eumalacostraca</taxon>
        <taxon>Eucarida</taxon>
        <taxon>Euphausiacea</taxon>
        <taxon>Euphausiidae</taxon>
        <taxon>Meganyctiphanes</taxon>
    </lineage>
</organism>
<dbReference type="GO" id="GO:0005758">
    <property type="term" value="C:mitochondrial intermembrane space"/>
    <property type="evidence" value="ECO:0007669"/>
    <property type="project" value="UniProtKB-SubCell"/>
</dbReference>
<comment type="similarity">
    <text evidence="4">Belongs to the complex I NDUFS5 subunit family.</text>
</comment>
<keyword evidence="5" id="KW-0813">Transport</keyword>
<evidence type="ECO:0000256" key="4">
    <source>
        <dbReference type="ARBA" id="ARBA00007372"/>
    </source>
</evidence>
<name>A0AAV2QN73_MEGNR</name>
<evidence type="ECO:0000256" key="5">
    <source>
        <dbReference type="ARBA" id="ARBA00022448"/>
    </source>
</evidence>
<feature type="disulfide bond" evidence="12">
    <location>
        <begin position="28"/>
        <end position="61"/>
    </location>
</feature>
<evidence type="ECO:0008006" key="15">
    <source>
        <dbReference type="Google" id="ProtNLM"/>
    </source>
</evidence>
<evidence type="ECO:0000256" key="1">
    <source>
        <dbReference type="ARBA" id="ARBA00003195"/>
    </source>
</evidence>
<dbReference type="Proteomes" id="UP001497623">
    <property type="component" value="Unassembled WGS sequence"/>
</dbReference>
<dbReference type="AlphaFoldDB" id="A0AAV2QN73"/>
<protein>
    <recommendedName>
        <fullName evidence="15">Complex I-15 kDa</fullName>
    </recommendedName>
</protein>
<evidence type="ECO:0000256" key="3">
    <source>
        <dbReference type="ARBA" id="ARBA00004637"/>
    </source>
</evidence>
<dbReference type="SUPFAM" id="SSF47072">
    <property type="entry name" value="Cysteine alpha-hairpin motif"/>
    <property type="match status" value="1"/>
</dbReference>
<comment type="function">
    <text evidence="1">Accessory subunit of the mitochondrial membrane respiratory chain NADH dehydrogenase (Complex I), that is believed not to be involved in catalysis. Complex I functions in the transfer of electrons from NADH to the respiratory chain. The immediate electron acceptor for the enzyme is believed to be ubiquinone.</text>
</comment>
<accession>A0AAV2QN73</accession>
<reference evidence="13 14" key="1">
    <citation type="submission" date="2024-05" db="EMBL/GenBank/DDBJ databases">
        <authorList>
            <person name="Wallberg A."/>
        </authorList>
    </citation>
    <scope>NUCLEOTIDE SEQUENCE [LARGE SCALE GENOMIC DNA]</scope>
</reference>
<keyword evidence="11 12" id="KW-1015">Disulfide bond</keyword>
<dbReference type="GO" id="GO:0005743">
    <property type="term" value="C:mitochondrial inner membrane"/>
    <property type="evidence" value="ECO:0007669"/>
    <property type="project" value="UniProtKB-SubCell"/>
</dbReference>
<keyword evidence="9" id="KW-0496">Mitochondrion</keyword>
<keyword evidence="14" id="KW-1185">Reference proteome</keyword>
<evidence type="ECO:0000256" key="11">
    <source>
        <dbReference type="ARBA" id="ARBA00023157"/>
    </source>
</evidence>
<evidence type="ECO:0000256" key="2">
    <source>
        <dbReference type="ARBA" id="ARBA00004569"/>
    </source>
</evidence>
<dbReference type="PROSITE" id="PS51808">
    <property type="entry name" value="CHCH"/>
    <property type="match status" value="1"/>
</dbReference>
<evidence type="ECO:0000313" key="13">
    <source>
        <dbReference type="EMBL" id="CAL4093266.1"/>
    </source>
</evidence>
<gene>
    <name evidence="13" type="ORF">MNOR_LOCUS14767</name>
</gene>
<comment type="caution">
    <text evidence="13">The sequence shown here is derived from an EMBL/GenBank/DDBJ whole genome shotgun (WGS) entry which is preliminary data.</text>
</comment>
<evidence type="ECO:0000313" key="14">
    <source>
        <dbReference type="Proteomes" id="UP001497623"/>
    </source>
</evidence>
<evidence type="ECO:0000256" key="8">
    <source>
        <dbReference type="ARBA" id="ARBA00022982"/>
    </source>
</evidence>
<sequence>MAHFAPAFRTPLTDLTGNLITHQSDTKCADFEMRAMECLEAYGVQKGRSRCVDYMDDLRECMYKSKQLARVNVMRVERHRQYYMGENSEHYAPAAKVPGY</sequence>
<evidence type="ECO:0000256" key="9">
    <source>
        <dbReference type="ARBA" id="ARBA00023128"/>
    </source>
</evidence>
<evidence type="ECO:0000256" key="12">
    <source>
        <dbReference type="PIRSR" id="PIRSR619342-50"/>
    </source>
</evidence>
<keyword evidence="8" id="KW-0249">Electron transport</keyword>
<dbReference type="PANTHER" id="PTHR21268:SF2">
    <property type="entry name" value="NADH DEHYDROGENASE [UBIQUINONE] IRON-SULFUR PROTEIN 5"/>
    <property type="match status" value="1"/>
</dbReference>
<dbReference type="EMBL" id="CAXKWB010008989">
    <property type="protein sequence ID" value="CAL4093266.1"/>
    <property type="molecule type" value="Genomic_DNA"/>
</dbReference>
<dbReference type="Pfam" id="PF10200">
    <property type="entry name" value="Ndufs5"/>
    <property type="match status" value="1"/>
</dbReference>
<dbReference type="InterPro" id="IPR009069">
    <property type="entry name" value="Cys_alpha_HP_mot_SF"/>
</dbReference>
<keyword evidence="6" id="KW-0679">Respiratory chain</keyword>
<proteinExistence type="inferred from homology"/>
<dbReference type="PANTHER" id="PTHR21268">
    <property type="entry name" value="NADH DEHYDROGENASE [UBIQUINONE] IRON-SULFUR PROTEIN 5"/>
    <property type="match status" value="1"/>
</dbReference>
<comment type="subcellular location">
    <subcellularLocation>
        <location evidence="3">Mitochondrion inner membrane</location>
        <topology evidence="3">Peripheral membrane protein</topology>
    </subcellularLocation>
    <subcellularLocation>
        <location evidence="2">Mitochondrion intermembrane space</location>
    </subcellularLocation>
</comment>
<keyword evidence="10" id="KW-0472">Membrane</keyword>
<feature type="disulfide bond" evidence="12">
    <location>
        <begin position="38"/>
        <end position="51"/>
    </location>
</feature>
<evidence type="ECO:0000256" key="7">
    <source>
        <dbReference type="ARBA" id="ARBA00022792"/>
    </source>
</evidence>
<keyword evidence="7" id="KW-0999">Mitochondrion inner membrane</keyword>
<evidence type="ECO:0000256" key="6">
    <source>
        <dbReference type="ARBA" id="ARBA00022660"/>
    </source>
</evidence>
<evidence type="ECO:0000256" key="10">
    <source>
        <dbReference type="ARBA" id="ARBA00023136"/>
    </source>
</evidence>